<feature type="region of interest" description="Disordered" evidence="1">
    <location>
        <begin position="1"/>
        <end position="47"/>
    </location>
</feature>
<protein>
    <submittedName>
        <fullName evidence="2">Uncharacterized protein</fullName>
    </submittedName>
</protein>
<accession>A0A2Z6MV88</accession>
<feature type="compositionally biased region" description="Basic and acidic residues" evidence="1">
    <location>
        <begin position="23"/>
        <end position="41"/>
    </location>
</feature>
<gene>
    <name evidence="2" type="ORF">TSUD_381970</name>
</gene>
<evidence type="ECO:0000313" key="2">
    <source>
        <dbReference type="EMBL" id="GAU20105.1"/>
    </source>
</evidence>
<organism evidence="2 3">
    <name type="scientific">Trifolium subterraneum</name>
    <name type="common">Subterranean clover</name>
    <dbReference type="NCBI Taxonomy" id="3900"/>
    <lineage>
        <taxon>Eukaryota</taxon>
        <taxon>Viridiplantae</taxon>
        <taxon>Streptophyta</taxon>
        <taxon>Embryophyta</taxon>
        <taxon>Tracheophyta</taxon>
        <taxon>Spermatophyta</taxon>
        <taxon>Magnoliopsida</taxon>
        <taxon>eudicotyledons</taxon>
        <taxon>Gunneridae</taxon>
        <taxon>Pentapetalae</taxon>
        <taxon>rosids</taxon>
        <taxon>fabids</taxon>
        <taxon>Fabales</taxon>
        <taxon>Fabaceae</taxon>
        <taxon>Papilionoideae</taxon>
        <taxon>50 kb inversion clade</taxon>
        <taxon>NPAAA clade</taxon>
        <taxon>Hologalegina</taxon>
        <taxon>IRL clade</taxon>
        <taxon>Trifolieae</taxon>
        <taxon>Trifolium</taxon>
    </lineage>
</organism>
<evidence type="ECO:0000313" key="3">
    <source>
        <dbReference type="Proteomes" id="UP000242715"/>
    </source>
</evidence>
<sequence>MSIECDTSCLFGVIRPPPPPENLEERGKRPKSEPEPEQKQKPERKRREKLAWELKALKDLTLSDFSMYDDDAKPFFFDCDKFVYKNKAMINKEKEIKVATADHIKRSRHLSPFDAITPPKITMEFGRCWTAVPVNMTDDLRLKLIPLCKAALEKFNAENQATWRPGGIYYITFQAQNEFLDCSPNTFQAMVMKNGIGPHEVKKSCPLHPAAVNTVLVVLETWGEIKLGQTAGCS</sequence>
<dbReference type="EMBL" id="DF973208">
    <property type="protein sequence ID" value="GAU20105.1"/>
    <property type="molecule type" value="Genomic_DNA"/>
</dbReference>
<reference evidence="3" key="1">
    <citation type="journal article" date="2017" name="Front. Plant Sci.">
        <title>Climate Clever Clovers: New Paradigm to Reduce the Environmental Footprint of Ruminants by Breeding Low Methanogenic Forages Utilizing Haplotype Variation.</title>
        <authorList>
            <person name="Kaur P."/>
            <person name="Appels R."/>
            <person name="Bayer P.E."/>
            <person name="Keeble-Gagnere G."/>
            <person name="Wang J."/>
            <person name="Hirakawa H."/>
            <person name="Shirasawa K."/>
            <person name="Vercoe P."/>
            <person name="Stefanova K."/>
            <person name="Durmic Z."/>
            <person name="Nichols P."/>
            <person name="Revell C."/>
            <person name="Isobe S.N."/>
            <person name="Edwards D."/>
            <person name="Erskine W."/>
        </authorList>
    </citation>
    <scope>NUCLEOTIDE SEQUENCE [LARGE SCALE GENOMIC DNA]</scope>
    <source>
        <strain evidence="3">cv. Daliak</strain>
    </source>
</reference>
<name>A0A2Z6MV88_TRISU</name>
<evidence type="ECO:0000256" key="1">
    <source>
        <dbReference type="SAM" id="MobiDB-lite"/>
    </source>
</evidence>
<proteinExistence type="predicted"/>
<dbReference type="AlphaFoldDB" id="A0A2Z6MV88"/>
<dbReference type="Proteomes" id="UP000242715">
    <property type="component" value="Unassembled WGS sequence"/>
</dbReference>
<keyword evidence="3" id="KW-1185">Reference proteome</keyword>